<dbReference type="GO" id="GO:0006401">
    <property type="term" value="P:RNA catabolic process"/>
    <property type="evidence" value="ECO:0007669"/>
    <property type="project" value="TreeGrafter"/>
</dbReference>
<gene>
    <name evidence="1" type="ORF">ONB1V03_LOCUS454</name>
</gene>
<dbReference type="Proteomes" id="UP000728032">
    <property type="component" value="Unassembled WGS sequence"/>
</dbReference>
<dbReference type="InterPro" id="IPR040456">
    <property type="entry name" value="RNase_H2_suB"/>
</dbReference>
<evidence type="ECO:0000313" key="2">
    <source>
        <dbReference type="Proteomes" id="UP000728032"/>
    </source>
</evidence>
<dbReference type="EMBL" id="OC914852">
    <property type="protein sequence ID" value="CAD7636845.1"/>
    <property type="molecule type" value="Genomic_DNA"/>
</dbReference>
<name>A0A7R9LA82_9ACAR</name>
<sequence length="188" mass="21500">MRQNVFIVSAPIVWKGIDSLTPVWIDSSGDTPKTLYFIDVNDCQLYECVRQTNKFQSFFLQNTVISDGNYYVFTPVDVVFIILPFVLKKRRQFHSLFEILSDVLVDKGMVPKMAASLDPQIISAIVDIKYINEEMYVRYNSQKTMEWLSIKIDNTVEALSRNQINVSSSGCKVSGYKTGKEDITQEKG</sequence>
<dbReference type="Gene3D" id="1.10.20.120">
    <property type="match status" value="1"/>
</dbReference>
<dbReference type="PANTHER" id="PTHR13383">
    <property type="entry name" value="RIBONUCLEASE H2 SUBUNIT B"/>
    <property type="match status" value="1"/>
</dbReference>
<evidence type="ECO:0000313" key="1">
    <source>
        <dbReference type="EMBL" id="CAD7636845.1"/>
    </source>
</evidence>
<dbReference type="EMBL" id="CAJPVJ010000027">
    <property type="protein sequence ID" value="CAG2158881.1"/>
    <property type="molecule type" value="Genomic_DNA"/>
</dbReference>
<keyword evidence="2" id="KW-1185">Reference proteome</keyword>
<dbReference type="OrthoDB" id="6489649at2759"/>
<dbReference type="Gene3D" id="2.20.25.530">
    <property type="match status" value="1"/>
</dbReference>
<proteinExistence type="predicted"/>
<dbReference type="AlphaFoldDB" id="A0A7R9LA82"/>
<reference evidence="1" key="1">
    <citation type="submission" date="2020-11" db="EMBL/GenBank/DDBJ databases">
        <authorList>
            <person name="Tran Van P."/>
        </authorList>
    </citation>
    <scope>NUCLEOTIDE SEQUENCE</scope>
</reference>
<accession>A0A7R9LA82</accession>
<dbReference type="PANTHER" id="PTHR13383:SF11">
    <property type="entry name" value="RIBONUCLEASE H2 SUBUNIT B"/>
    <property type="match status" value="1"/>
</dbReference>
<dbReference type="GO" id="GO:0005654">
    <property type="term" value="C:nucleoplasm"/>
    <property type="evidence" value="ECO:0007669"/>
    <property type="project" value="TreeGrafter"/>
</dbReference>
<dbReference type="GO" id="GO:0032299">
    <property type="term" value="C:ribonuclease H2 complex"/>
    <property type="evidence" value="ECO:0007669"/>
    <property type="project" value="InterPro"/>
</dbReference>
<organism evidence="1">
    <name type="scientific">Oppiella nova</name>
    <dbReference type="NCBI Taxonomy" id="334625"/>
    <lineage>
        <taxon>Eukaryota</taxon>
        <taxon>Metazoa</taxon>
        <taxon>Ecdysozoa</taxon>
        <taxon>Arthropoda</taxon>
        <taxon>Chelicerata</taxon>
        <taxon>Arachnida</taxon>
        <taxon>Acari</taxon>
        <taxon>Acariformes</taxon>
        <taxon>Sarcoptiformes</taxon>
        <taxon>Oribatida</taxon>
        <taxon>Brachypylina</taxon>
        <taxon>Oppioidea</taxon>
        <taxon>Oppiidae</taxon>
        <taxon>Oppiella</taxon>
    </lineage>
</organism>
<protein>
    <submittedName>
        <fullName evidence="1">Uncharacterized protein</fullName>
    </submittedName>
</protein>